<gene>
    <name evidence="2" type="ORF">ACFSBW_12700</name>
</gene>
<dbReference type="EMBL" id="JBHUDM010000003">
    <property type="protein sequence ID" value="MFD1642734.1"/>
    <property type="molecule type" value="Genomic_DNA"/>
</dbReference>
<feature type="region of interest" description="Disordered" evidence="1">
    <location>
        <begin position="253"/>
        <end position="359"/>
    </location>
</feature>
<evidence type="ECO:0008006" key="4">
    <source>
        <dbReference type="Google" id="ProtNLM"/>
    </source>
</evidence>
<evidence type="ECO:0000313" key="2">
    <source>
        <dbReference type="EMBL" id="MFD1642734.1"/>
    </source>
</evidence>
<evidence type="ECO:0000256" key="1">
    <source>
        <dbReference type="SAM" id="MobiDB-lite"/>
    </source>
</evidence>
<dbReference type="AlphaFoldDB" id="A0ABD6DC41"/>
<protein>
    <recommendedName>
        <fullName evidence="4">Cadherin-like beta sandwich domain-containing protein</fullName>
    </recommendedName>
</protein>
<keyword evidence="3" id="KW-1185">Reference proteome</keyword>
<accession>A0ABD6DC41</accession>
<reference evidence="2 3" key="1">
    <citation type="journal article" date="2019" name="Int. J. Syst. Evol. Microbiol.">
        <title>The Global Catalogue of Microorganisms (GCM) 10K type strain sequencing project: providing services to taxonomists for standard genome sequencing and annotation.</title>
        <authorList>
            <consortium name="The Broad Institute Genomics Platform"/>
            <consortium name="The Broad Institute Genome Sequencing Center for Infectious Disease"/>
            <person name="Wu L."/>
            <person name="Ma J."/>
        </authorList>
    </citation>
    <scope>NUCLEOTIDE SEQUENCE [LARGE SCALE GENOMIC DNA]</scope>
    <source>
        <strain evidence="2 3">CGMCC 1.10593</strain>
    </source>
</reference>
<organism evidence="2 3">
    <name type="scientific">Halohasta litorea</name>
    <dbReference type="NCBI Taxonomy" id="869891"/>
    <lineage>
        <taxon>Archaea</taxon>
        <taxon>Methanobacteriati</taxon>
        <taxon>Methanobacteriota</taxon>
        <taxon>Stenosarchaea group</taxon>
        <taxon>Halobacteria</taxon>
        <taxon>Halobacteriales</taxon>
        <taxon>Haloferacaceae</taxon>
        <taxon>Halohasta</taxon>
    </lineage>
</organism>
<comment type="caution">
    <text evidence="2">The sequence shown here is derived from an EMBL/GenBank/DDBJ whole genome shotgun (WGS) entry which is preliminary data.</text>
</comment>
<dbReference type="RefSeq" id="WP_256396132.1">
    <property type="nucleotide sequence ID" value="NZ_JANHDJ010000003.1"/>
</dbReference>
<dbReference type="Proteomes" id="UP001597052">
    <property type="component" value="Unassembled WGS sequence"/>
</dbReference>
<name>A0ABD6DC41_9EURY</name>
<feature type="compositionally biased region" description="Gly residues" evidence="1">
    <location>
        <begin position="320"/>
        <end position="359"/>
    </location>
</feature>
<sequence>MNRRPIMLLVLMGCLLMAVPAMATTVGAQTADDGTTNETNTTNDTAFAFDATLDNETVTVSVTSNDTAVDNASVAVNGSSAGTTDENGTLQFGLDNRSAVEIGVTVDNTTQSTTYEVVDGSLVEQTEPTDETTDFVSDATLDNETVTLSVTSNGTAVENATVAVNGSDVGSTDANGTLQFPLENRSAVEIAVTVDGTTQTMTYEVVAGELVTQESAEDAQEVPDEAADQVSSIQKLISAFRNGEFEKLGPIVSEAAGRGPPADVGNGSDNAPENPGNAPENAGNGQGNSPDQAGNGSGNAPEDAGNGQDGAGNGRDNSGANGGSDRGGSGGQGQGNGGSSNSGGQGNGGQGNGQGAGGQ</sequence>
<evidence type="ECO:0000313" key="3">
    <source>
        <dbReference type="Proteomes" id="UP001597052"/>
    </source>
</evidence>
<feature type="compositionally biased region" description="Low complexity" evidence="1">
    <location>
        <begin position="270"/>
        <end position="283"/>
    </location>
</feature>
<proteinExistence type="predicted"/>